<evidence type="ECO:0000313" key="2">
    <source>
        <dbReference type="EMBL" id="PRQ47627.1"/>
    </source>
</evidence>
<proteinExistence type="predicted"/>
<name>A0A2P6RMH7_ROSCH</name>
<accession>A0A2P6RMH7</accession>
<dbReference type="PANTHER" id="PTHR36410:SF1">
    <property type="entry name" value="EXPRESSED PROTEIN"/>
    <property type="match status" value="1"/>
</dbReference>
<dbReference type="PANTHER" id="PTHR36410">
    <property type="entry name" value="EXPRESSED PROTEIN"/>
    <property type="match status" value="1"/>
</dbReference>
<keyword evidence="3" id="KW-1185">Reference proteome</keyword>
<evidence type="ECO:0000256" key="1">
    <source>
        <dbReference type="SAM" id="MobiDB-lite"/>
    </source>
</evidence>
<comment type="caution">
    <text evidence="2">The sequence shown here is derived from an EMBL/GenBank/DDBJ whole genome shotgun (WGS) entry which is preliminary data.</text>
</comment>
<dbReference type="OrthoDB" id="1702799at2759"/>
<feature type="region of interest" description="Disordered" evidence="1">
    <location>
        <begin position="1"/>
        <end position="69"/>
    </location>
</feature>
<dbReference type="Proteomes" id="UP000238479">
    <property type="component" value="Chromosome 2"/>
</dbReference>
<dbReference type="Gramene" id="PRQ47627">
    <property type="protein sequence ID" value="PRQ47627"/>
    <property type="gene ID" value="RchiOBHm_Chr2g0101741"/>
</dbReference>
<feature type="compositionally biased region" description="Polar residues" evidence="1">
    <location>
        <begin position="8"/>
        <end position="29"/>
    </location>
</feature>
<evidence type="ECO:0000313" key="3">
    <source>
        <dbReference type="Proteomes" id="UP000238479"/>
    </source>
</evidence>
<sequence length="136" mass="15026">MIHAIKSIRTQSLSPTITPSLHLSSYSSRKASRVGFRQASAKTQSTVPDSEPDMDENLADNPHKKSGDVMSQSFGEAYATRCEDDGFGGIYGGNQSVAKVEQEQLIHENHPDYDRTQGSEVTEKEKARHQKEDSTN</sequence>
<dbReference type="EMBL" id="PDCK01000040">
    <property type="protein sequence ID" value="PRQ47627.1"/>
    <property type="molecule type" value="Genomic_DNA"/>
</dbReference>
<dbReference type="OMA" id="THEHHEK"/>
<feature type="region of interest" description="Disordered" evidence="1">
    <location>
        <begin position="102"/>
        <end position="136"/>
    </location>
</feature>
<protein>
    <submittedName>
        <fullName evidence="2">Uncharacterized protein</fullName>
    </submittedName>
</protein>
<organism evidence="2 3">
    <name type="scientific">Rosa chinensis</name>
    <name type="common">China rose</name>
    <dbReference type="NCBI Taxonomy" id="74649"/>
    <lineage>
        <taxon>Eukaryota</taxon>
        <taxon>Viridiplantae</taxon>
        <taxon>Streptophyta</taxon>
        <taxon>Embryophyta</taxon>
        <taxon>Tracheophyta</taxon>
        <taxon>Spermatophyta</taxon>
        <taxon>Magnoliopsida</taxon>
        <taxon>eudicotyledons</taxon>
        <taxon>Gunneridae</taxon>
        <taxon>Pentapetalae</taxon>
        <taxon>rosids</taxon>
        <taxon>fabids</taxon>
        <taxon>Rosales</taxon>
        <taxon>Rosaceae</taxon>
        <taxon>Rosoideae</taxon>
        <taxon>Rosoideae incertae sedis</taxon>
        <taxon>Rosa</taxon>
    </lineage>
</organism>
<reference evidence="2 3" key="1">
    <citation type="journal article" date="2018" name="Nat. Genet.">
        <title>The Rosa genome provides new insights in the design of modern roses.</title>
        <authorList>
            <person name="Bendahmane M."/>
        </authorList>
    </citation>
    <scope>NUCLEOTIDE SEQUENCE [LARGE SCALE GENOMIC DNA]</scope>
    <source>
        <strain evidence="3">cv. Old Blush</strain>
    </source>
</reference>
<dbReference type="AlphaFoldDB" id="A0A2P6RMH7"/>
<gene>
    <name evidence="2" type="ORF">RchiOBHm_Chr2g0101741</name>
</gene>